<evidence type="ECO:0000256" key="1">
    <source>
        <dbReference type="ARBA" id="ARBA00004141"/>
    </source>
</evidence>
<name>A0A511K8Q5_RHOTO</name>
<feature type="transmembrane region" description="Helical" evidence="8">
    <location>
        <begin position="225"/>
        <end position="244"/>
    </location>
</feature>
<dbReference type="GO" id="GO:0015093">
    <property type="term" value="F:ferrous iron transmembrane transporter activity"/>
    <property type="evidence" value="ECO:0007669"/>
    <property type="project" value="TreeGrafter"/>
</dbReference>
<dbReference type="PANTHER" id="PTHR31632:SF2">
    <property type="entry name" value="PLASMA MEMBRANE IRON PERMEASE"/>
    <property type="match status" value="1"/>
</dbReference>
<evidence type="ECO:0000256" key="6">
    <source>
        <dbReference type="ARBA" id="ARBA00023136"/>
    </source>
</evidence>
<organism evidence="9 10">
    <name type="scientific">Rhodotorula toruloides</name>
    <name type="common">Yeast</name>
    <name type="synonym">Rhodosporidium toruloides</name>
    <dbReference type="NCBI Taxonomy" id="5286"/>
    <lineage>
        <taxon>Eukaryota</taxon>
        <taxon>Fungi</taxon>
        <taxon>Dikarya</taxon>
        <taxon>Basidiomycota</taxon>
        <taxon>Pucciniomycotina</taxon>
        <taxon>Microbotryomycetes</taxon>
        <taxon>Sporidiobolales</taxon>
        <taxon>Sporidiobolaceae</taxon>
        <taxon>Rhodotorula</taxon>
    </lineage>
</organism>
<feature type="transmembrane region" description="Helical" evidence="8">
    <location>
        <begin position="68"/>
        <end position="93"/>
    </location>
</feature>
<feature type="transmembrane region" description="Helical" evidence="8">
    <location>
        <begin position="167"/>
        <end position="191"/>
    </location>
</feature>
<feature type="transmembrane region" description="Helical" evidence="8">
    <location>
        <begin position="6"/>
        <end position="32"/>
    </location>
</feature>
<comment type="subcellular location">
    <subcellularLocation>
        <location evidence="1">Membrane</location>
        <topology evidence="1">Multi-pass membrane protein</topology>
    </subcellularLocation>
</comment>
<feature type="transmembrane region" description="Helical" evidence="8">
    <location>
        <begin position="105"/>
        <end position="126"/>
    </location>
</feature>
<feature type="compositionally biased region" description="Acidic residues" evidence="7">
    <location>
        <begin position="421"/>
        <end position="431"/>
    </location>
</feature>
<dbReference type="EMBL" id="BJWK01000002">
    <property type="protein sequence ID" value="GEM06721.1"/>
    <property type="molecule type" value="Genomic_DNA"/>
</dbReference>
<feature type="region of interest" description="Disordered" evidence="7">
    <location>
        <begin position="359"/>
        <end position="385"/>
    </location>
</feature>
<dbReference type="PANTHER" id="PTHR31632">
    <property type="entry name" value="IRON TRANSPORTER FTH1"/>
    <property type="match status" value="1"/>
</dbReference>
<sequence>MGGTIFSIPIFFVVFREVVEAGIVVSILLSLVDGMSSGKDGRLPGLDEAGDEEAEAARLRIRKRMRGMVWTGALSGLAIAACIGAAFIAVFFTTLSDLWSKSEDLWEGIFCLIACVLIYIMSLGMLRIDRSQIKWKAKFAAAFAPQAADQKLTAHERKQGRRGKWSLFILPFVTVLRESLEMVVFVGGVSLGQSAKSIPLAAITGLIVGFIIGYLIFASGSRVNLSIFLVVSTSILLLIGAGLGSRGVWFFQQYRLVRGVGGDLGEVGDGPGSFDPTGSVWHLTYGNPENQLAGQGWSIFNALLGWQNTATLGSVLSYVFYWILIIVSLIYLKWSEGRTSFFGIHSAAGKRRLVRRREAMRDEETVGTESGETKADGGVSSVGEKIDDGEGEIIALPGRPVLARGDTSTGTTSSVSGKDGAEDEITEAPRR</sequence>
<dbReference type="AlphaFoldDB" id="A0A511K8Q5"/>
<dbReference type="Proteomes" id="UP000321518">
    <property type="component" value="Unassembled WGS sequence"/>
</dbReference>
<accession>A0A511K8Q5</accession>
<evidence type="ECO:0000256" key="3">
    <source>
        <dbReference type="ARBA" id="ARBA00022496"/>
    </source>
</evidence>
<dbReference type="Pfam" id="PF03239">
    <property type="entry name" value="FTR1"/>
    <property type="match status" value="1"/>
</dbReference>
<evidence type="ECO:0000313" key="9">
    <source>
        <dbReference type="EMBL" id="GEM06721.1"/>
    </source>
</evidence>
<comment type="caution">
    <text evidence="9">The sequence shown here is derived from an EMBL/GenBank/DDBJ whole genome shotgun (WGS) entry which is preliminary data.</text>
</comment>
<dbReference type="InterPro" id="IPR004923">
    <property type="entry name" value="FTR1/Fip1/EfeU"/>
</dbReference>
<keyword evidence="3" id="KW-0813">Transport</keyword>
<evidence type="ECO:0000313" key="10">
    <source>
        <dbReference type="Proteomes" id="UP000321518"/>
    </source>
</evidence>
<proteinExistence type="inferred from homology"/>
<dbReference type="GO" id="GO:0033573">
    <property type="term" value="C:high-affinity iron permease complex"/>
    <property type="evidence" value="ECO:0007669"/>
    <property type="project" value="InterPro"/>
</dbReference>
<feature type="transmembrane region" description="Helical" evidence="8">
    <location>
        <begin position="310"/>
        <end position="332"/>
    </location>
</feature>
<evidence type="ECO:0000256" key="8">
    <source>
        <dbReference type="SAM" id="Phobius"/>
    </source>
</evidence>
<keyword evidence="5 8" id="KW-1133">Transmembrane helix</keyword>
<gene>
    <name evidence="9" type="ORF">Rt10032_c02g0738</name>
</gene>
<feature type="region of interest" description="Disordered" evidence="7">
    <location>
        <begin position="398"/>
        <end position="431"/>
    </location>
</feature>
<reference evidence="9 10" key="1">
    <citation type="submission" date="2019-07" db="EMBL/GenBank/DDBJ databases">
        <title>Rhodotorula toruloides NBRC10032 genome sequencing.</title>
        <authorList>
            <person name="Shida Y."/>
            <person name="Takaku H."/>
            <person name="Ogasawara W."/>
            <person name="Mori K."/>
        </authorList>
    </citation>
    <scope>NUCLEOTIDE SEQUENCE [LARGE SCALE GENOMIC DNA]</scope>
    <source>
        <strain evidence="9 10">NBRC10032</strain>
    </source>
</reference>
<protein>
    <submittedName>
        <fullName evidence="9">High-affinity iron transporter</fullName>
    </submittedName>
</protein>
<dbReference type="OrthoDB" id="4364at2759"/>
<keyword evidence="3" id="KW-0410">Iron transport</keyword>
<keyword evidence="4 8" id="KW-0812">Transmembrane</keyword>
<evidence type="ECO:0000256" key="7">
    <source>
        <dbReference type="SAM" id="MobiDB-lite"/>
    </source>
</evidence>
<evidence type="ECO:0000256" key="5">
    <source>
        <dbReference type="ARBA" id="ARBA00022989"/>
    </source>
</evidence>
<feature type="compositionally biased region" description="Low complexity" evidence="7">
    <location>
        <begin position="405"/>
        <end position="418"/>
    </location>
</feature>
<feature type="transmembrane region" description="Helical" evidence="8">
    <location>
        <begin position="197"/>
        <end position="218"/>
    </location>
</feature>
<keyword evidence="3" id="KW-0408">Iron</keyword>
<comment type="similarity">
    <text evidence="2">Belongs to the oxidase-dependent Fe transporter (OFeT) (TC 9.A.10.1) family.</text>
</comment>
<evidence type="ECO:0000256" key="2">
    <source>
        <dbReference type="ARBA" id="ARBA00008333"/>
    </source>
</evidence>
<keyword evidence="6 8" id="KW-0472">Membrane</keyword>
<evidence type="ECO:0000256" key="4">
    <source>
        <dbReference type="ARBA" id="ARBA00022692"/>
    </source>
</evidence>
<keyword evidence="3" id="KW-0406">Ion transport</keyword>